<evidence type="ECO:0000313" key="3">
    <source>
        <dbReference type="Proteomes" id="UP001337655"/>
    </source>
</evidence>
<keyword evidence="3" id="KW-1185">Reference proteome</keyword>
<reference evidence="2 3" key="1">
    <citation type="submission" date="2023-08" db="EMBL/GenBank/DDBJ databases">
        <title>Black Yeasts Isolated from many extreme environments.</title>
        <authorList>
            <person name="Coleine C."/>
            <person name="Stajich J.E."/>
            <person name="Selbmann L."/>
        </authorList>
    </citation>
    <scope>NUCLEOTIDE SEQUENCE [LARGE SCALE GENOMIC DNA]</scope>
    <source>
        <strain evidence="2 3">CCFEE 5935</strain>
    </source>
</reference>
<dbReference type="Proteomes" id="UP001337655">
    <property type="component" value="Unassembled WGS sequence"/>
</dbReference>
<proteinExistence type="predicted"/>
<dbReference type="AlphaFoldDB" id="A0AAV9P5E6"/>
<accession>A0AAV9P5E6</accession>
<organism evidence="2 3">
    <name type="scientific">Saxophila tyrrhenica</name>
    <dbReference type="NCBI Taxonomy" id="1690608"/>
    <lineage>
        <taxon>Eukaryota</taxon>
        <taxon>Fungi</taxon>
        <taxon>Dikarya</taxon>
        <taxon>Ascomycota</taxon>
        <taxon>Pezizomycotina</taxon>
        <taxon>Dothideomycetes</taxon>
        <taxon>Dothideomycetidae</taxon>
        <taxon>Mycosphaerellales</taxon>
        <taxon>Extremaceae</taxon>
        <taxon>Saxophila</taxon>
    </lineage>
</organism>
<dbReference type="RefSeq" id="XP_064657699.1">
    <property type="nucleotide sequence ID" value="XM_064803898.1"/>
</dbReference>
<name>A0AAV9P5E6_9PEZI</name>
<evidence type="ECO:0000256" key="1">
    <source>
        <dbReference type="SAM" id="MobiDB-lite"/>
    </source>
</evidence>
<comment type="caution">
    <text evidence="2">The sequence shown here is derived from an EMBL/GenBank/DDBJ whole genome shotgun (WGS) entry which is preliminary data.</text>
</comment>
<sequence>MKQQERWQRLVWFSRRGDDVEPTELLQKIRSVNILIGDTAQLDNGEYKDNISDWKGVTDRCILKKRNREPVTQFVFGHNEQDDKIYRMLNSLERNTSIRDDRNPNQILPPKATAT</sequence>
<dbReference type="GeneID" id="89927997"/>
<feature type="region of interest" description="Disordered" evidence="1">
    <location>
        <begin position="96"/>
        <end position="115"/>
    </location>
</feature>
<gene>
    <name evidence="2" type="ORF">LTR77_006657</name>
</gene>
<protein>
    <submittedName>
        <fullName evidence="2">Uncharacterized protein</fullName>
    </submittedName>
</protein>
<dbReference type="EMBL" id="JAVRRT010000010">
    <property type="protein sequence ID" value="KAK5168089.1"/>
    <property type="molecule type" value="Genomic_DNA"/>
</dbReference>
<evidence type="ECO:0000313" key="2">
    <source>
        <dbReference type="EMBL" id="KAK5168089.1"/>
    </source>
</evidence>